<feature type="domain" description="Tc1-like transposase DDE" evidence="1">
    <location>
        <begin position="4"/>
        <end position="85"/>
    </location>
</feature>
<name>A0A673AZF9_9TELE</name>
<dbReference type="GO" id="GO:0003676">
    <property type="term" value="F:nucleic acid binding"/>
    <property type="evidence" value="ECO:0007669"/>
    <property type="project" value="InterPro"/>
</dbReference>
<sequence>IKLYLRKLKKEIKAKHRGKLRAGVLLLQDNVPVHTAQVAVAEAHNCGFELLPHPPYSPDLAPSDFYLFPKLKSHLRGRHFRNDDDVVHAVEEFLGDQDVTFFRDGIVMLEHRWTKCIAVNRDYVEK</sequence>
<dbReference type="AlphaFoldDB" id="A0A673AZF9"/>
<dbReference type="Ensembl" id="ENSSORT00005034655.1">
    <property type="protein sequence ID" value="ENSSORP00005033742.1"/>
    <property type="gene ID" value="ENSSORG00005015975.1"/>
</dbReference>
<dbReference type="PANTHER" id="PTHR46060:SF1">
    <property type="entry name" value="MARINER MOS1 TRANSPOSASE-LIKE PROTEIN"/>
    <property type="match status" value="1"/>
</dbReference>
<organism evidence="2 3">
    <name type="scientific">Sphaeramia orbicularis</name>
    <name type="common">orbiculate cardinalfish</name>
    <dbReference type="NCBI Taxonomy" id="375764"/>
    <lineage>
        <taxon>Eukaryota</taxon>
        <taxon>Metazoa</taxon>
        <taxon>Chordata</taxon>
        <taxon>Craniata</taxon>
        <taxon>Vertebrata</taxon>
        <taxon>Euteleostomi</taxon>
        <taxon>Actinopterygii</taxon>
        <taxon>Neopterygii</taxon>
        <taxon>Teleostei</taxon>
        <taxon>Neoteleostei</taxon>
        <taxon>Acanthomorphata</taxon>
        <taxon>Gobiaria</taxon>
        <taxon>Kurtiformes</taxon>
        <taxon>Apogonoidei</taxon>
        <taxon>Apogonidae</taxon>
        <taxon>Apogoninae</taxon>
        <taxon>Sphaeramia</taxon>
    </lineage>
</organism>
<dbReference type="InterPro" id="IPR036397">
    <property type="entry name" value="RNaseH_sf"/>
</dbReference>
<reference evidence="2" key="2">
    <citation type="submission" date="2025-08" db="UniProtKB">
        <authorList>
            <consortium name="Ensembl"/>
        </authorList>
    </citation>
    <scope>IDENTIFICATION</scope>
</reference>
<dbReference type="Pfam" id="PF13358">
    <property type="entry name" value="DDE_3"/>
    <property type="match status" value="1"/>
</dbReference>
<reference evidence="2" key="3">
    <citation type="submission" date="2025-09" db="UniProtKB">
        <authorList>
            <consortium name="Ensembl"/>
        </authorList>
    </citation>
    <scope>IDENTIFICATION</scope>
</reference>
<evidence type="ECO:0000313" key="3">
    <source>
        <dbReference type="Proteomes" id="UP000472271"/>
    </source>
</evidence>
<dbReference type="InterPro" id="IPR052709">
    <property type="entry name" value="Transposase-MT_Hybrid"/>
</dbReference>
<reference evidence="2" key="1">
    <citation type="submission" date="2019-06" db="EMBL/GenBank/DDBJ databases">
        <authorList>
            <consortium name="Wellcome Sanger Institute Data Sharing"/>
        </authorList>
    </citation>
    <scope>NUCLEOTIDE SEQUENCE [LARGE SCALE GENOMIC DNA]</scope>
</reference>
<evidence type="ECO:0000259" key="1">
    <source>
        <dbReference type="Pfam" id="PF13358"/>
    </source>
</evidence>
<dbReference type="InterPro" id="IPR038717">
    <property type="entry name" value="Tc1-like_DDE_dom"/>
</dbReference>
<dbReference type="Proteomes" id="UP000472271">
    <property type="component" value="Chromosome 13"/>
</dbReference>
<dbReference type="InParanoid" id="A0A673AZF9"/>
<dbReference type="PANTHER" id="PTHR46060">
    <property type="entry name" value="MARINER MOS1 TRANSPOSASE-LIKE PROTEIN"/>
    <property type="match status" value="1"/>
</dbReference>
<dbReference type="Gene3D" id="3.30.420.10">
    <property type="entry name" value="Ribonuclease H-like superfamily/Ribonuclease H"/>
    <property type="match status" value="1"/>
</dbReference>
<keyword evidence="3" id="KW-1185">Reference proteome</keyword>
<accession>A0A673AZF9</accession>
<protein>
    <recommendedName>
        <fullName evidence="1">Tc1-like transposase DDE domain-containing protein</fullName>
    </recommendedName>
</protein>
<proteinExistence type="predicted"/>
<evidence type="ECO:0000313" key="2">
    <source>
        <dbReference type="Ensembl" id="ENSSORP00005033742.1"/>
    </source>
</evidence>